<evidence type="ECO:0000256" key="8">
    <source>
        <dbReference type="HAMAP-Rule" id="MF_00137"/>
    </source>
</evidence>
<dbReference type="PANTHER" id="PTHR43700">
    <property type="entry name" value="PHOSPHORIBOSYLAMINOIMIDAZOLE-SUCCINOCARBOXAMIDE SYNTHASE"/>
    <property type="match status" value="1"/>
</dbReference>
<dbReference type="Gene3D" id="3.30.200.20">
    <property type="entry name" value="Phosphorylase Kinase, domain 1"/>
    <property type="match status" value="1"/>
</dbReference>
<dbReference type="EMBL" id="PFAJ01000017">
    <property type="protein sequence ID" value="PIR97446.1"/>
    <property type="molecule type" value="Genomic_DNA"/>
</dbReference>
<keyword evidence="4 8" id="KW-0547">Nucleotide-binding</keyword>
<reference evidence="11" key="1">
    <citation type="submission" date="2017-09" db="EMBL/GenBank/DDBJ databases">
        <title>Depth-based differentiation of microbial function through sediment-hosted aquifers and enrichment of novel symbionts in the deep terrestrial subsurface.</title>
        <authorList>
            <person name="Probst A.J."/>
            <person name="Ladd B."/>
            <person name="Jarett J.K."/>
            <person name="Geller-Mcgrath D.E."/>
            <person name="Sieber C.M.K."/>
            <person name="Emerson J.B."/>
            <person name="Anantharaman K."/>
            <person name="Thomas B.C."/>
            <person name="Malmstrom R."/>
            <person name="Stieglmeier M."/>
            <person name="Klingl A."/>
            <person name="Woyke T."/>
            <person name="Ryan C.M."/>
            <person name="Banfield J.F."/>
        </authorList>
    </citation>
    <scope>NUCLEOTIDE SEQUENCE [LARGE SCALE GENOMIC DNA]</scope>
</reference>
<dbReference type="InterPro" id="IPR028923">
    <property type="entry name" value="SAICAR_synt/ADE2_N"/>
</dbReference>
<keyword evidence="6 8" id="KW-0067">ATP-binding</keyword>
<comment type="catalytic activity">
    <reaction evidence="7 8">
        <text>5-amino-1-(5-phospho-D-ribosyl)imidazole-4-carboxylate + L-aspartate + ATP = (2S)-2-[5-amino-1-(5-phospho-beta-D-ribosyl)imidazole-4-carboxamido]succinate + ADP + phosphate + 2 H(+)</text>
        <dbReference type="Rhea" id="RHEA:22628"/>
        <dbReference type="ChEBI" id="CHEBI:15378"/>
        <dbReference type="ChEBI" id="CHEBI:29991"/>
        <dbReference type="ChEBI" id="CHEBI:30616"/>
        <dbReference type="ChEBI" id="CHEBI:43474"/>
        <dbReference type="ChEBI" id="CHEBI:58443"/>
        <dbReference type="ChEBI" id="CHEBI:77657"/>
        <dbReference type="ChEBI" id="CHEBI:456216"/>
        <dbReference type="EC" id="6.3.2.6"/>
    </reaction>
</comment>
<proteinExistence type="inferred from homology"/>
<dbReference type="AlphaFoldDB" id="A0A2H0VEC7"/>
<name>A0A2H0VEC7_9BACT</name>
<evidence type="ECO:0000313" key="10">
    <source>
        <dbReference type="EMBL" id="PIR97446.1"/>
    </source>
</evidence>
<dbReference type="InterPro" id="IPR018236">
    <property type="entry name" value="SAICAR_synthetase_CS"/>
</dbReference>
<dbReference type="GO" id="GO:0004639">
    <property type="term" value="F:phosphoribosylaminoimidazolesuccinocarboxamide synthase activity"/>
    <property type="evidence" value="ECO:0007669"/>
    <property type="project" value="UniProtKB-UniRule"/>
</dbReference>
<evidence type="ECO:0000256" key="5">
    <source>
        <dbReference type="ARBA" id="ARBA00022755"/>
    </source>
</evidence>
<gene>
    <name evidence="8" type="primary">purC</name>
    <name evidence="10" type="ORF">COT91_01415</name>
</gene>
<evidence type="ECO:0000313" key="11">
    <source>
        <dbReference type="Proteomes" id="UP000230557"/>
    </source>
</evidence>
<accession>A0A2H0VEC7</accession>
<evidence type="ECO:0000256" key="4">
    <source>
        <dbReference type="ARBA" id="ARBA00022741"/>
    </source>
</evidence>
<evidence type="ECO:0000256" key="2">
    <source>
        <dbReference type="ARBA" id="ARBA00010190"/>
    </source>
</evidence>
<dbReference type="GO" id="GO:0006189">
    <property type="term" value="P:'de novo' IMP biosynthetic process"/>
    <property type="evidence" value="ECO:0007669"/>
    <property type="project" value="UniProtKB-UniRule"/>
</dbReference>
<keyword evidence="3 8" id="KW-0436">Ligase</keyword>
<dbReference type="Pfam" id="PF01259">
    <property type="entry name" value="SAICAR_synt"/>
    <property type="match status" value="1"/>
</dbReference>
<organism evidence="10 11">
    <name type="scientific">Candidatus Doudnabacteria bacterium CG10_big_fil_rev_8_21_14_0_10_41_10</name>
    <dbReference type="NCBI Taxonomy" id="1974551"/>
    <lineage>
        <taxon>Bacteria</taxon>
        <taxon>Candidatus Doudnaibacteriota</taxon>
    </lineage>
</organism>
<evidence type="ECO:0000259" key="9">
    <source>
        <dbReference type="Pfam" id="PF01259"/>
    </source>
</evidence>
<dbReference type="PANTHER" id="PTHR43700:SF1">
    <property type="entry name" value="PHOSPHORIBOSYLAMINOIMIDAZOLE-SUCCINOCARBOXAMIDE SYNTHASE"/>
    <property type="match status" value="1"/>
</dbReference>
<comment type="caution">
    <text evidence="10">The sequence shown here is derived from an EMBL/GenBank/DDBJ whole genome shotgun (WGS) entry which is preliminary data.</text>
</comment>
<dbReference type="EC" id="6.3.2.6" evidence="8"/>
<sequence>MDKQTIEKNIKNVLTETNFEGLGEKKVGKVRDSYFTKDRIVMVTTDRYSAFDRILATIPFKGQVLVGTAAWWFEQTKDIIPNHMLEVPDPNVMVGQRVEALPVEIVPRAFLSGVTATSIWTNYQKGQREFGGLKLGEGLKKNTRLKRPILTPSTKFEEHDRNLTPEEIVKEGLMTEKEWDFVSEKSLELFEFGQKTALQKGLILVDTKYEFGKDEKGDIILIDEIHTPDSSRYWFADTFEARIASGEEPQNFDKEFLRLWFKENSDPYKDEKLPDAPVDMVVELSSRYIKIYETITGKEFVYHDEPVIQRIEKNLRNGGYLVE</sequence>
<dbReference type="NCBIfam" id="NF009251">
    <property type="entry name" value="PRK12607.1"/>
    <property type="match status" value="1"/>
</dbReference>
<comment type="similarity">
    <text evidence="2 8">Belongs to the SAICAR synthetase family.</text>
</comment>
<evidence type="ECO:0000256" key="1">
    <source>
        <dbReference type="ARBA" id="ARBA00004672"/>
    </source>
</evidence>
<dbReference type="HAMAP" id="MF_00137">
    <property type="entry name" value="SAICAR_synth"/>
    <property type="match status" value="1"/>
</dbReference>
<dbReference type="GO" id="GO:0005737">
    <property type="term" value="C:cytoplasm"/>
    <property type="evidence" value="ECO:0007669"/>
    <property type="project" value="TreeGrafter"/>
</dbReference>
<evidence type="ECO:0000256" key="6">
    <source>
        <dbReference type="ARBA" id="ARBA00022840"/>
    </source>
</evidence>
<dbReference type="UniPathway" id="UPA00074">
    <property type="reaction ID" value="UER00131"/>
</dbReference>
<comment type="pathway">
    <text evidence="1 8">Purine metabolism; IMP biosynthesis via de novo pathway; 5-amino-1-(5-phospho-D-ribosyl)imidazole-4-carboxamide from 5-amino-1-(5-phospho-D-ribosyl)imidazole-4-carboxylate: step 1/2.</text>
</comment>
<dbReference type="SUPFAM" id="SSF56104">
    <property type="entry name" value="SAICAR synthase-like"/>
    <property type="match status" value="1"/>
</dbReference>
<dbReference type="Gene3D" id="3.30.470.20">
    <property type="entry name" value="ATP-grasp fold, B domain"/>
    <property type="match status" value="1"/>
</dbReference>
<dbReference type="GO" id="GO:0005524">
    <property type="term" value="F:ATP binding"/>
    <property type="evidence" value="ECO:0007669"/>
    <property type="project" value="UniProtKB-KW"/>
</dbReference>
<feature type="domain" description="SAICAR synthetase/ADE2 N-terminal" evidence="9">
    <location>
        <begin position="27"/>
        <end position="271"/>
    </location>
</feature>
<evidence type="ECO:0000256" key="7">
    <source>
        <dbReference type="ARBA" id="ARBA00048475"/>
    </source>
</evidence>
<evidence type="ECO:0000256" key="3">
    <source>
        <dbReference type="ARBA" id="ARBA00022598"/>
    </source>
</evidence>
<protein>
    <recommendedName>
        <fullName evidence="8">Phosphoribosylaminoimidazole-succinocarboxamide synthase</fullName>
        <ecNumber evidence="8">6.3.2.6</ecNumber>
    </recommendedName>
    <alternativeName>
        <fullName evidence="8">SAICAR synthetase</fullName>
    </alternativeName>
</protein>
<dbReference type="Proteomes" id="UP000230557">
    <property type="component" value="Unassembled WGS sequence"/>
</dbReference>
<dbReference type="PROSITE" id="PS01058">
    <property type="entry name" value="SAICAR_SYNTHETASE_2"/>
    <property type="match status" value="1"/>
</dbReference>
<dbReference type="CDD" id="cd01414">
    <property type="entry name" value="SAICAR_synt_Sc"/>
    <property type="match status" value="1"/>
</dbReference>
<keyword evidence="5 8" id="KW-0658">Purine biosynthesis</keyword>